<dbReference type="GO" id="GO:0043200">
    <property type="term" value="P:response to amino acid"/>
    <property type="evidence" value="ECO:0007669"/>
    <property type="project" value="TreeGrafter"/>
</dbReference>
<dbReference type="GO" id="GO:0005829">
    <property type="term" value="C:cytosol"/>
    <property type="evidence" value="ECO:0007669"/>
    <property type="project" value="TreeGrafter"/>
</dbReference>
<keyword evidence="1" id="KW-0805">Transcription regulation</keyword>
<dbReference type="Proteomes" id="UP000199682">
    <property type="component" value="Unassembled WGS sequence"/>
</dbReference>
<dbReference type="SUPFAM" id="SSF54909">
    <property type="entry name" value="Dimeric alpha+beta barrel"/>
    <property type="match status" value="2"/>
</dbReference>
<evidence type="ECO:0000313" key="7">
    <source>
        <dbReference type="Proteomes" id="UP000199682"/>
    </source>
</evidence>
<dbReference type="SMART" id="SM00344">
    <property type="entry name" value="HTH_ASNC"/>
    <property type="match status" value="2"/>
</dbReference>
<reference evidence="7" key="1">
    <citation type="submission" date="2016-10" db="EMBL/GenBank/DDBJ databases">
        <authorList>
            <person name="Varghese N."/>
            <person name="Submissions S."/>
        </authorList>
    </citation>
    <scope>NUCLEOTIDE SEQUENCE [LARGE SCALE GENOMIC DNA]</scope>
    <source>
        <strain evidence="7">DSM 44796</strain>
    </source>
</reference>
<protein>
    <submittedName>
        <fullName evidence="6">DNA-binding transcriptional regulator, Lrp family</fullName>
    </submittedName>
</protein>
<dbReference type="InterPro" id="IPR019887">
    <property type="entry name" value="Tscrpt_reg_AsnC/Lrp_C"/>
</dbReference>
<feature type="domain" description="Transcription regulator AsnC/Lrp ligand binding" evidence="4">
    <location>
        <begin position="99"/>
        <end position="168"/>
    </location>
</feature>
<keyword evidence="3" id="KW-0804">Transcription</keyword>
<dbReference type="GO" id="GO:0043565">
    <property type="term" value="F:sequence-specific DNA binding"/>
    <property type="evidence" value="ECO:0007669"/>
    <property type="project" value="InterPro"/>
</dbReference>
<dbReference type="PANTHER" id="PTHR30154">
    <property type="entry name" value="LEUCINE-RESPONSIVE REGULATORY PROTEIN"/>
    <property type="match status" value="1"/>
</dbReference>
<dbReference type="Gene3D" id="1.10.10.10">
    <property type="entry name" value="Winged helix-like DNA-binding domain superfamily/Winged helix DNA-binding domain"/>
    <property type="match status" value="2"/>
</dbReference>
<dbReference type="InterPro" id="IPR019888">
    <property type="entry name" value="Tscrpt_reg_AsnC-like"/>
</dbReference>
<evidence type="ECO:0000256" key="1">
    <source>
        <dbReference type="ARBA" id="ARBA00023015"/>
    </source>
</evidence>
<dbReference type="InterPro" id="IPR000485">
    <property type="entry name" value="AsnC-type_HTH_dom"/>
</dbReference>
<evidence type="ECO:0000256" key="3">
    <source>
        <dbReference type="ARBA" id="ARBA00023163"/>
    </source>
</evidence>
<dbReference type="PANTHER" id="PTHR30154:SF34">
    <property type="entry name" value="TRANSCRIPTIONAL REGULATOR AZLB"/>
    <property type="match status" value="1"/>
</dbReference>
<keyword evidence="2 6" id="KW-0238">DNA-binding</keyword>
<dbReference type="InterPro" id="IPR036388">
    <property type="entry name" value="WH-like_DNA-bd_sf"/>
</dbReference>
<evidence type="ECO:0000256" key="2">
    <source>
        <dbReference type="ARBA" id="ARBA00023125"/>
    </source>
</evidence>
<dbReference type="EMBL" id="FNET01000007">
    <property type="protein sequence ID" value="SDK85623.1"/>
    <property type="molecule type" value="Genomic_DNA"/>
</dbReference>
<dbReference type="Pfam" id="PF13404">
    <property type="entry name" value="HTH_AsnC-type"/>
    <property type="match status" value="1"/>
</dbReference>
<evidence type="ECO:0000313" key="6">
    <source>
        <dbReference type="EMBL" id="SDK85623.1"/>
    </source>
</evidence>
<evidence type="ECO:0000259" key="4">
    <source>
        <dbReference type="Pfam" id="PF01037"/>
    </source>
</evidence>
<dbReference type="AlphaFoldDB" id="A0A1G9FBL8"/>
<evidence type="ECO:0000259" key="5">
    <source>
        <dbReference type="Pfam" id="PF13404"/>
    </source>
</evidence>
<dbReference type="InterPro" id="IPR011008">
    <property type="entry name" value="Dimeric_a/b-barrel"/>
</dbReference>
<feature type="domain" description="HTH asnC-type" evidence="5">
    <location>
        <begin position="33"/>
        <end position="72"/>
    </location>
</feature>
<name>A0A1G9FBL8_9PSEU</name>
<accession>A0A1G9FBL8</accession>
<sequence>MADDESVDIVESRVQRCSELFNRGDHLQDSSTLDELDLALINAIQIAPRAAWSTIGRALELSPTTATRRWQRITDNGLAWVTTYPRLKVWARNHCMACVEVDCAPAERDHVVAALAQQPQVISLHQASSGRDLFALVMTADLHALSRFVLEQLNKLSGVHRVRTHPVTQVYGEGSTWRLNALTPAQRTYLTRHAPPGNADSEILPERYRELLLALGGDGRRSIAQLASLSSTSLSTTRRRLQRVLHEGMITLRCEVAQNIAGWPASAILWARVPPDHLDAAARTLATLPELRFCAAITGSNNLVMIVWLNSASDLLRLETSLAERLPTMTLTERAITLRQSKRQGWLLDDVGRATAVIPIDPWHEIEAPTPA</sequence>
<dbReference type="Gene3D" id="3.30.70.920">
    <property type="match status" value="2"/>
</dbReference>
<organism evidence="6 7">
    <name type="scientific">Lentzea albidocapillata subsp. violacea</name>
    <dbReference type="NCBI Taxonomy" id="128104"/>
    <lineage>
        <taxon>Bacteria</taxon>
        <taxon>Bacillati</taxon>
        <taxon>Actinomycetota</taxon>
        <taxon>Actinomycetes</taxon>
        <taxon>Pseudonocardiales</taxon>
        <taxon>Pseudonocardiaceae</taxon>
        <taxon>Lentzea</taxon>
    </lineage>
</organism>
<gene>
    <name evidence="6" type="ORF">SAMN04488074_107306</name>
</gene>
<dbReference type="Pfam" id="PF01037">
    <property type="entry name" value="AsnC_trans_reg"/>
    <property type="match status" value="1"/>
</dbReference>
<proteinExistence type="predicted"/>